<gene>
    <name evidence="2" type="ORF">ACFOES_11535</name>
</gene>
<protein>
    <recommendedName>
        <fullName evidence="4">HIG1 domain-containing protein</fullName>
    </recommendedName>
</protein>
<evidence type="ECO:0000313" key="2">
    <source>
        <dbReference type="EMBL" id="MFC2968727.1"/>
    </source>
</evidence>
<sequence>MMELLIWIGAALTLAGVAGLLWCILETFKARRAGLDDAAMRARLQQIVVWNMGALAVSALGLMAVVTGIVLS</sequence>
<keyword evidence="3" id="KW-1185">Reference proteome</keyword>
<accession>A0ABV7AJ09</accession>
<comment type="caution">
    <text evidence="2">The sequence shown here is derived from an EMBL/GenBank/DDBJ whole genome shotgun (WGS) entry which is preliminary data.</text>
</comment>
<reference evidence="3" key="1">
    <citation type="journal article" date="2019" name="Int. J. Syst. Evol. Microbiol.">
        <title>The Global Catalogue of Microorganisms (GCM) 10K type strain sequencing project: providing services to taxonomists for standard genome sequencing and annotation.</title>
        <authorList>
            <consortium name="The Broad Institute Genomics Platform"/>
            <consortium name="The Broad Institute Genome Sequencing Center for Infectious Disease"/>
            <person name="Wu L."/>
            <person name="Ma J."/>
        </authorList>
    </citation>
    <scope>NUCLEOTIDE SEQUENCE [LARGE SCALE GENOMIC DNA]</scope>
    <source>
        <strain evidence="3">KCTC 62192</strain>
    </source>
</reference>
<proteinExistence type="predicted"/>
<evidence type="ECO:0000313" key="3">
    <source>
        <dbReference type="Proteomes" id="UP001595443"/>
    </source>
</evidence>
<dbReference type="Proteomes" id="UP001595443">
    <property type="component" value="Unassembled WGS sequence"/>
</dbReference>
<organism evidence="2 3">
    <name type="scientific">Acidimangrovimonas pyrenivorans</name>
    <dbReference type="NCBI Taxonomy" id="2030798"/>
    <lineage>
        <taxon>Bacteria</taxon>
        <taxon>Pseudomonadati</taxon>
        <taxon>Pseudomonadota</taxon>
        <taxon>Alphaproteobacteria</taxon>
        <taxon>Rhodobacterales</taxon>
        <taxon>Paracoccaceae</taxon>
        <taxon>Acidimangrovimonas</taxon>
    </lineage>
</organism>
<name>A0ABV7AJ09_9RHOB</name>
<keyword evidence="1" id="KW-1133">Transmembrane helix</keyword>
<evidence type="ECO:0000256" key="1">
    <source>
        <dbReference type="SAM" id="Phobius"/>
    </source>
</evidence>
<dbReference type="RefSeq" id="WP_377833422.1">
    <property type="nucleotide sequence ID" value="NZ_JBHRSK010000007.1"/>
</dbReference>
<keyword evidence="1" id="KW-0812">Transmembrane</keyword>
<keyword evidence="1" id="KW-0472">Membrane</keyword>
<evidence type="ECO:0008006" key="4">
    <source>
        <dbReference type="Google" id="ProtNLM"/>
    </source>
</evidence>
<feature type="transmembrane region" description="Helical" evidence="1">
    <location>
        <begin position="47"/>
        <end position="71"/>
    </location>
</feature>
<dbReference type="EMBL" id="JBHRSK010000007">
    <property type="protein sequence ID" value="MFC2968727.1"/>
    <property type="molecule type" value="Genomic_DNA"/>
</dbReference>